<evidence type="ECO:0000313" key="2">
    <source>
        <dbReference type="Proteomes" id="UP000255303"/>
    </source>
</evidence>
<protein>
    <submittedName>
        <fullName evidence="1">Uncharacterized protein</fullName>
    </submittedName>
</protein>
<name>A0A379PI71_ECTOL</name>
<dbReference type="Proteomes" id="UP000255303">
    <property type="component" value="Unassembled WGS sequence"/>
</dbReference>
<accession>A0A379PI71</accession>
<organism evidence="1 2">
    <name type="scientific">Ectopseudomonas oleovorans</name>
    <name type="common">Pseudomonas oleovorans</name>
    <dbReference type="NCBI Taxonomy" id="301"/>
    <lineage>
        <taxon>Bacteria</taxon>
        <taxon>Pseudomonadati</taxon>
        <taxon>Pseudomonadota</taxon>
        <taxon>Gammaproteobacteria</taxon>
        <taxon>Pseudomonadales</taxon>
        <taxon>Pseudomonadaceae</taxon>
        <taxon>Ectopseudomonas</taxon>
    </lineage>
</organism>
<evidence type="ECO:0000313" key="1">
    <source>
        <dbReference type="EMBL" id="SUE72491.1"/>
    </source>
</evidence>
<sequence length="222" mass="25382">MGWAAKHNPKARLTIRVGSGKKTYLSHSRDVAENAHMTLTYGIKMVASKSDPNYICKWLTSREVHERRYYGGQINLLNVLAHTMAHEFGHFVQVILGRRYDGSVHNQEFYVILDRIHASGEGDKIRDALHQNCLLHGIDLSRISASQEGLNMLAGKLPSGEKPLGMREIYRHQKLWFRDPAMHSVGPVRVKEKRRTKIVVETVEEPKRRWEGYPAGFTTTQP</sequence>
<gene>
    <name evidence="1" type="ORF">NCTC10692_04647</name>
</gene>
<dbReference type="EMBL" id="UGUV01000003">
    <property type="protein sequence ID" value="SUE72491.1"/>
    <property type="molecule type" value="Genomic_DNA"/>
</dbReference>
<reference evidence="1 2" key="1">
    <citation type="submission" date="2018-06" db="EMBL/GenBank/DDBJ databases">
        <authorList>
            <consortium name="Pathogen Informatics"/>
            <person name="Doyle S."/>
        </authorList>
    </citation>
    <scope>NUCLEOTIDE SEQUENCE [LARGE SCALE GENOMIC DNA]</scope>
    <source>
        <strain evidence="1 2">NCTC10692</strain>
    </source>
</reference>
<proteinExistence type="predicted"/>
<dbReference type="AlphaFoldDB" id="A0A379PI71"/>